<comment type="subcellular location">
    <subcellularLocation>
        <location evidence="2">Chromosome</location>
        <location evidence="2">Centromere</location>
        <location evidence="2">Kinetochore</location>
    </subcellularLocation>
    <subcellularLocation>
        <location evidence="1">Nucleus</location>
    </subcellularLocation>
</comment>
<evidence type="ECO:0000256" key="6">
    <source>
        <dbReference type="ARBA" id="ARBA00022838"/>
    </source>
</evidence>
<evidence type="ECO:0000256" key="4">
    <source>
        <dbReference type="ARBA" id="ARBA00022618"/>
    </source>
</evidence>
<evidence type="ECO:0000256" key="10">
    <source>
        <dbReference type="SAM" id="Coils"/>
    </source>
</evidence>
<keyword evidence="6" id="KW-0995">Kinetochore</keyword>
<keyword evidence="7" id="KW-0539">Nucleus</keyword>
<evidence type="ECO:0000256" key="8">
    <source>
        <dbReference type="ARBA" id="ARBA00023306"/>
    </source>
</evidence>
<dbReference type="Proteomes" id="UP000774326">
    <property type="component" value="Unassembled WGS sequence"/>
</dbReference>
<evidence type="ECO:0000313" key="12">
    <source>
        <dbReference type="Proteomes" id="UP000774326"/>
    </source>
</evidence>
<dbReference type="GO" id="GO:0000444">
    <property type="term" value="C:MIS12/MIND type complex"/>
    <property type="evidence" value="ECO:0007669"/>
    <property type="project" value="InterPro"/>
</dbReference>
<keyword evidence="8" id="KW-0131">Cell cycle</keyword>
<dbReference type="GO" id="GO:0051301">
    <property type="term" value="P:cell division"/>
    <property type="evidence" value="ECO:0007669"/>
    <property type="project" value="UniProtKB-KW"/>
</dbReference>
<evidence type="ECO:0000256" key="7">
    <source>
        <dbReference type="ARBA" id="ARBA00023242"/>
    </source>
</evidence>
<keyword evidence="9" id="KW-0137">Centromere</keyword>
<evidence type="ECO:0000256" key="1">
    <source>
        <dbReference type="ARBA" id="ARBA00004123"/>
    </source>
</evidence>
<reference evidence="11" key="1">
    <citation type="journal article" date="2021" name="Open Biol.">
        <title>Shared evolutionary footprints suggest mitochondrial oxidative damage underlies multiple complex I losses in fungi.</title>
        <authorList>
            <person name="Schikora-Tamarit M.A."/>
            <person name="Marcet-Houben M."/>
            <person name="Nosek J."/>
            <person name="Gabaldon T."/>
        </authorList>
    </citation>
    <scope>NUCLEOTIDE SEQUENCE</scope>
    <source>
        <strain evidence="11">CBS2887</strain>
    </source>
</reference>
<evidence type="ECO:0000256" key="9">
    <source>
        <dbReference type="ARBA" id="ARBA00023328"/>
    </source>
</evidence>
<keyword evidence="5" id="KW-0498">Mitosis</keyword>
<reference evidence="11" key="2">
    <citation type="submission" date="2021-01" db="EMBL/GenBank/DDBJ databases">
        <authorList>
            <person name="Schikora-Tamarit M.A."/>
        </authorList>
    </citation>
    <scope>NUCLEOTIDE SEQUENCE</scope>
    <source>
        <strain evidence="11">CBS2887</strain>
    </source>
</reference>
<dbReference type="GO" id="GO:0005634">
    <property type="term" value="C:nucleus"/>
    <property type="evidence" value="ECO:0007669"/>
    <property type="project" value="UniProtKB-SubCell"/>
</dbReference>
<name>A0A9P8TN14_WICPI</name>
<dbReference type="OrthoDB" id="18453at2759"/>
<keyword evidence="4" id="KW-0132">Cell division</keyword>
<dbReference type="AlphaFoldDB" id="A0A9P8TN14"/>
<dbReference type="InterPro" id="IPR007128">
    <property type="entry name" value="PMF1/Nnf1"/>
</dbReference>
<dbReference type="Pfam" id="PF03980">
    <property type="entry name" value="Nnf1"/>
    <property type="match status" value="1"/>
</dbReference>
<proteinExistence type="predicted"/>
<dbReference type="PANTHER" id="PTHR15459:SF3">
    <property type="entry name" value="POLYAMINE-MODULATED FACTOR 1"/>
    <property type="match status" value="1"/>
</dbReference>
<evidence type="ECO:0000313" key="11">
    <source>
        <dbReference type="EMBL" id="KAH3684856.1"/>
    </source>
</evidence>
<dbReference type="GO" id="GO:0007059">
    <property type="term" value="P:chromosome segregation"/>
    <property type="evidence" value="ECO:0007669"/>
    <property type="project" value="TreeGrafter"/>
</dbReference>
<feature type="coiled-coil region" evidence="10">
    <location>
        <begin position="138"/>
        <end position="172"/>
    </location>
</feature>
<evidence type="ECO:0000256" key="5">
    <source>
        <dbReference type="ARBA" id="ARBA00022776"/>
    </source>
</evidence>
<keyword evidence="10" id="KW-0175">Coiled coil</keyword>
<dbReference type="EMBL" id="JAEUBG010002296">
    <property type="protein sequence ID" value="KAH3684856.1"/>
    <property type="molecule type" value="Genomic_DNA"/>
</dbReference>
<evidence type="ECO:0000256" key="3">
    <source>
        <dbReference type="ARBA" id="ARBA00022454"/>
    </source>
</evidence>
<sequence length="210" mass="24199">MSDAAQGKVPYIRYTRLRQVAQKALSECLKPLTSENIASCYPSLQHTPEGQELLDLIRANVVNGLKVSSELEIDLILKELNVKEKLDVLDELVYEAQKRKQQDQQLPPEQQNQYTPVSDLTKEGLIQSYLIPAKQDFLSGLKEQHEQLRQSNLKLLEELTGLSQEAKTLKTEMDENMDFIHRLTQFENETMINTIDQNIVSLRNELMNMR</sequence>
<accession>A0A9P8TN14</accession>
<comment type="caution">
    <text evidence="11">The sequence shown here is derived from an EMBL/GenBank/DDBJ whole genome shotgun (WGS) entry which is preliminary data.</text>
</comment>
<keyword evidence="3" id="KW-0158">Chromosome</keyword>
<evidence type="ECO:0000256" key="2">
    <source>
        <dbReference type="ARBA" id="ARBA00004629"/>
    </source>
</evidence>
<organism evidence="11 12">
    <name type="scientific">Wickerhamomyces pijperi</name>
    <name type="common">Yeast</name>
    <name type="synonym">Pichia pijperi</name>
    <dbReference type="NCBI Taxonomy" id="599730"/>
    <lineage>
        <taxon>Eukaryota</taxon>
        <taxon>Fungi</taxon>
        <taxon>Dikarya</taxon>
        <taxon>Ascomycota</taxon>
        <taxon>Saccharomycotina</taxon>
        <taxon>Saccharomycetes</taxon>
        <taxon>Phaffomycetales</taxon>
        <taxon>Wickerhamomycetaceae</taxon>
        <taxon>Wickerhamomyces</taxon>
    </lineage>
</organism>
<keyword evidence="12" id="KW-1185">Reference proteome</keyword>
<dbReference type="PANTHER" id="PTHR15459">
    <property type="entry name" value="POLYAMINE-MODULATED FACTOR 1"/>
    <property type="match status" value="1"/>
</dbReference>
<protein>
    <submittedName>
        <fullName evidence="11">Uncharacterized protein</fullName>
    </submittedName>
</protein>
<gene>
    <name evidence="11" type="ORF">WICPIJ_004159</name>
</gene>